<dbReference type="OrthoDB" id="9806929at2"/>
<feature type="transmembrane region" description="Helical" evidence="9">
    <location>
        <begin position="176"/>
        <end position="199"/>
    </location>
</feature>
<keyword evidence="8 9" id="KW-0472">Membrane</keyword>
<dbReference type="Pfam" id="PF01618">
    <property type="entry name" value="MotA_ExbB"/>
    <property type="match status" value="1"/>
</dbReference>
<evidence type="ECO:0000259" key="10">
    <source>
        <dbReference type="Pfam" id="PF01618"/>
    </source>
</evidence>
<evidence type="ECO:0000256" key="6">
    <source>
        <dbReference type="ARBA" id="ARBA00022779"/>
    </source>
</evidence>
<evidence type="ECO:0000313" key="11">
    <source>
        <dbReference type="EMBL" id="SKA69917.1"/>
    </source>
</evidence>
<protein>
    <submittedName>
        <fullName evidence="11">Chemotaxis protein MotA</fullName>
    </submittedName>
</protein>
<evidence type="ECO:0000256" key="3">
    <source>
        <dbReference type="ARBA" id="ARBA00022448"/>
    </source>
</evidence>
<keyword evidence="7 9" id="KW-1133">Transmembrane helix</keyword>
<evidence type="ECO:0000256" key="1">
    <source>
        <dbReference type="ARBA" id="ARBA00004651"/>
    </source>
</evidence>
<dbReference type="RefSeq" id="WP_078684537.1">
    <property type="nucleotide sequence ID" value="NZ_FUYA01000003.1"/>
</dbReference>
<dbReference type="PANTHER" id="PTHR30433:SF2">
    <property type="entry name" value="MOTILITY PROTEIN A"/>
    <property type="match status" value="1"/>
</dbReference>
<name>A0A1T4VYB0_9BACT</name>
<evidence type="ECO:0000256" key="5">
    <source>
        <dbReference type="ARBA" id="ARBA00022692"/>
    </source>
</evidence>
<dbReference type="GO" id="GO:0006935">
    <property type="term" value="P:chemotaxis"/>
    <property type="evidence" value="ECO:0007669"/>
    <property type="project" value="InterPro"/>
</dbReference>
<dbReference type="InterPro" id="IPR047055">
    <property type="entry name" value="MotA-like"/>
</dbReference>
<gene>
    <name evidence="11" type="ORF">SAMN02745702_01241</name>
</gene>
<organism evidence="11 12">
    <name type="scientific">Desulfobaculum bizertense DSM 18034</name>
    <dbReference type="NCBI Taxonomy" id="1121442"/>
    <lineage>
        <taxon>Bacteria</taxon>
        <taxon>Pseudomonadati</taxon>
        <taxon>Thermodesulfobacteriota</taxon>
        <taxon>Desulfovibrionia</taxon>
        <taxon>Desulfovibrionales</taxon>
        <taxon>Desulfovibrionaceae</taxon>
        <taxon>Desulfobaculum</taxon>
    </lineage>
</organism>
<reference evidence="11 12" key="1">
    <citation type="submission" date="2017-02" db="EMBL/GenBank/DDBJ databases">
        <authorList>
            <person name="Peterson S.W."/>
        </authorList>
    </citation>
    <scope>NUCLEOTIDE SEQUENCE [LARGE SCALE GENOMIC DNA]</scope>
    <source>
        <strain evidence="11 12">DSM 18034</strain>
    </source>
</reference>
<dbReference type="InterPro" id="IPR000540">
    <property type="entry name" value="Flag_MotA_CS"/>
</dbReference>
<keyword evidence="5 9" id="KW-0812">Transmembrane</keyword>
<dbReference type="GO" id="GO:0071978">
    <property type="term" value="P:bacterial-type flagellum-dependent swarming motility"/>
    <property type="evidence" value="ECO:0007669"/>
    <property type="project" value="InterPro"/>
</dbReference>
<dbReference type="AlphaFoldDB" id="A0A1T4VYB0"/>
<evidence type="ECO:0000256" key="9">
    <source>
        <dbReference type="SAM" id="Phobius"/>
    </source>
</evidence>
<evidence type="ECO:0000256" key="7">
    <source>
        <dbReference type="ARBA" id="ARBA00022989"/>
    </source>
</evidence>
<keyword evidence="3" id="KW-0813">Transport</keyword>
<accession>A0A1T4VYB0</accession>
<dbReference type="Proteomes" id="UP000189733">
    <property type="component" value="Unassembled WGS sequence"/>
</dbReference>
<dbReference type="STRING" id="1121442.SAMN02745702_01241"/>
<evidence type="ECO:0000256" key="2">
    <source>
        <dbReference type="ARBA" id="ARBA00008038"/>
    </source>
</evidence>
<evidence type="ECO:0000256" key="4">
    <source>
        <dbReference type="ARBA" id="ARBA00022475"/>
    </source>
</evidence>
<dbReference type="InterPro" id="IPR002898">
    <property type="entry name" value="MotA_ExbB_proton_chnl"/>
</dbReference>
<dbReference type="EMBL" id="FUYA01000003">
    <property type="protein sequence ID" value="SKA69917.1"/>
    <property type="molecule type" value="Genomic_DNA"/>
</dbReference>
<keyword evidence="4" id="KW-1003">Cell membrane</keyword>
<evidence type="ECO:0000256" key="8">
    <source>
        <dbReference type="ARBA" id="ARBA00023136"/>
    </source>
</evidence>
<comment type="subcellular location">
    <subcellularLocation>
        <location evidence="1">Cell membrane</location>
        <topology evidence="1">Multi-pass membrane protein</topology>
    </subcellularLocation>
</comment>
<feature type="transmembrane region" description="Helical" evidence="9">
    <location>
        <begin position="33"/>
        <end position="51"/>
    </location>
</feature>
<feature type="transmembrane region" description="Helical" evidence="9">
    <location>
        <begin position="143"/>
        <end position="164"/>
    </location>
</feature>
<proteinExistence type="inferred from homology"/>
<feature type="domain" description="MotA/TolQ/ExbB proton channel" evidence="10">
    <location>
        <begin position="101"/>
        <end position="217"/>
    </location>
</feature>
<keyword evidence="12" id="KW-1185">Reference proteome</keyword>
<dbReference type="PANTHER" id="PTHR30433">
    <property type="entry name" value="CHEMOTAXIS PROTEIN MOTA"/>
    <property type="match status" value="1"/>
</dbReference>
<sequence>MDIGTLLGILAGFGLIVGSILFGDGNIAGFFDVPSILVVVGGTMATAFIMFPMKVVFGSFKVAMNAFFSSNMDASGMIDQMVGLAEKARKESLVALEKVPIENPFIKKGITLVADGTEEPLIRAVMQTEISFMKQRHRQGQGVFKGMGTMAPAFGMIGTLIGLVKMLQNLSDPSSIGPAMAVALLTTFYGAVLANVAFLPLAKKLEERSQEEVLFMEIAMEGVVSILHGEHPQIVREKLLAFLSPALRGQD</sequence>
<keyword evidence="6" id="KW-0283">Flagellar rotation</keyword>
<comment type="similarity">
    <text evidence="2">Belongs to the MotA family.</text>
</comment>
<dbReference type="PROSITE" id="PS01307">
    <property type="entry name" value="MOTA"/>
    <property type="match status" value="1"/>
</dbReference>
<dbReference type="GO" id="GO:0005886">
    <property type="term" value="C:plasma membrane"/>
    <property type="evidence" value="ECO:0007669"/>
    <property type="project" value="UniProtKB-SubCell"/>
</dbReference>
<evidence type="ECO:0000313" key="12">
    <source>
        <dbReference type="Proteomes" id="UP000189733"/>
    </source>
</evidence>